<organism evidence="3 4">
    <name type="scientific">Halobacteriovorax marinus (strain ATCC BAA-682 / DSM 15412 / SJ)</name>
    <name type="common">Bacteriovorax marinus</name>
    <dbReference type="NCBI Taxonomy" id="862908"/>
    <lineage>
        <taxon>Bacteria</taxon>
        <taxon>Pseudomonadati</taxon>
        <taxon>Bdellovibrionota</taxon>
        <taxon>Bacteriovoracia</taxon>
        <taxon>Bacteriovoracales</taxon>
        <taxon>Halobacteriovoraceae</taxon>
        <taxon>Halobacteriovorax</taxon>
    </lineage>
</organism>
<keyword evidence="2" id="KW-0378">Hydrolase</keyword>
<dbReference type="InterPro" id="IPR050563">
    <property type="entry name" value="4-hydroxybenzoyl-CoA_TE"/>
</dbReference>
<dbReference type="HOGENOM" id="CLU_101141_8_0_7"/>
<sequence>MDRVKFKIQGRTFFSWSLELHVEHMNYGNHLANDKVLTLCHEARVRWLRENNHTELDIDGKALIQADAMIMYKSQGYVGDSIQIDLSLGEFNSKSFSLYYSISNTESGAEIARVKTALLFFDYQTQSITSASSSFLDYLKEIKEREL</sequence>
<dbReference type="Pfam" id="PF13279">
    <property type="entry name" value="4HBT_2"/>
    <property type="match status" value="1"/>
</dbReference>
<dbReference type="EMBL" id="FQ312005">
    <property type="protein sequence ID" value="CBW26485.1"/>
    <property type="molecule type" value="Genomic_DNA"/>
</dbReference>
<dbReference type="Gene3D" id="3.10.129.10">
    <property type="entry name" value="Hotdog Thioesterase"/>
    <property type="match status" value="1"/>
</dbReference>
<protein>
    <recommendedName>
        <fullName evidence="5">Thioesterase</fullName>
    </recommendedName>
</protein>
<reference evidence="4" key="1">
    <citation type="journal article" date="2013" name="ISME J.">
        <title>A small predatory core genome in the divergent marine Bacteriovorax marinus SJ and the terrestrial Bdellovibrio bacteriovorus.</title>
        <authorList>
            <person name="Crossman L.C."/>
            <person name="Chen H."/>
            <person name="Cerdeno-Tarraga A.M."/>
            <person name="Brooks K."/>
            <person name="Quail M.A."/>
            <person name="Pineiro S.A."/>
            <person name="Hobley L."/>
            <person name="Sockett R.E."/>
            <person name="Bentley S.D."/>
            <person name="Parkhill J."/>
            <person name="Williams H.N."/>
            <person name="Stine O.C."/>
        </authorList>
    </citation>
    <scope>NUCLEOTIDE SEQUENCE [LARGE SCALE GENOMIC DNA]</scope>
    <source>
        <strain evidence="4">ATCC BAA-682 / DSM 15412 / SJ</strain>
    </source>
</reference>
<proteinExistence type="inferred from homology"/>
<dbReference type="Proteomes" id="UP000008963">
    <property type="component" value="Chromosome"/>
</dbReference>
<comment type="similarity">
    <text evidence="1">Belongs to the 4-hydroxybenzoyl-CoA thioesterase family.</text>
</comment>
<evidence type="ECO:0008006" key="5">
    <source>
        <dbReference type="Google" id="ProtNLM"/>
    </source>
</evidence>
<dbReference type="PANTHER" id="PTHR31793:SF27">
    <property type="entry name" value="NOVEL THIOESTERASE SUPERFAMILY DOMAIN AND SAPOSIN A-TYPE DOMAIN CONTAINING PROTEIN (0610012H03RIK)"/>
    <property type="match status" value="1"/>
</dbReference>
<dbReference type="InterPro" id="IPR029069">
    <property type="entry name" value="HotDog_dom_sf"/>
</dbReference>
<keyword evidence="4" id="KW-1185">Reference proteome</keyword>
<name>E1X194_HALMS</name>
<dbReference type="OrthoDB" id="333038at2"/>
<dbReference type="SUPFAM" id="SSF54637">
    <property type="entry name" value="Thioesterase/thiol ester dehydrase-isomerase"/>
    <property type="match status" value="1"/>
</dbReference>
<dbReference type="PATRIC" id="fig|862908.3.peg.1563"/>
<evidence type="ECO:0000256" key="2">
    <source>
        <dbReference type="ARBA" id="ARBA00022801"/>
    </source>
</evidence>
<evidence type="ECO:0000313" key="4">
    <source>
        <dbReference type="Proteomes" id="UP000008963"/>
    </source>
</evidence>
<gene>
    <name evidence="3" type="ordered locus">BMS_1642</name>
</gene>
<dbReference type="eggNOG" id="COG0824">
    <property type="taxonomic scope" value="Bacteria"/>
</dbReference>
<dbReference type="GO" id="GO:0047617">
    <property type="term" value="F:fatty acyl-CoA hydrolase activity"/>
    <property type="evidence" value="ECO:0007669"/>
    <property type="project" value="TreeGrafter"/>
</dbReference>
<dbReference type="STRING" id="862908.BMS_1642"/>
<dbReference type="CDD" id="cd00586">
    <property type="entry name" value="4HBT"/>
    <property type="match status" value="1"/>
</dbReference>
<accession>E1X194</accession>
<dbReference type="RefSeq" id="WP_014244266.1">
    <property type="nucleotide sequence ID" value="NC_016620.1"/>
</dbReference>
<evidence type="ECO:0000256" key="1">
    <source>
        <dbReference type="ARBA" id="ARBA00005953"/>
    </source>
</evidence>
<dbReference type="AlphaFoldDB" id="E1X194"/>
<dbReference type="KEGG" id="bmx:BMS_1642"/>
<dbReference type="PANTHER" id="PTHR31793">
    <property type="entry name" value="4-HYDROXYBENZOYL-COA THIOESTERASE FAMILY MEMBER"/>
    <property type="match status" value="1"/>
</dbReference>
<evidence type="ECO:0000313" key="3">
    <source>
        <dbReference type="EMBL" id="CBW26485.1"/>
    </source>
</evidence>